<sequence>MLAKLYKPQNSILPEGYDFGFYAYLSDIGANDYAMSEPQIIERNETNFDSFIYRVRSYIYNNLIEKIKGILQLQYYLARQKV</sequence>
<gene>
    <name evidence="1" type="ORF">RPATATE_0094</name>
</gene>
<dbReference type="RefSeq" id="WP_014410260.1">
    <property type="nucleotide sequence ID" value="NZ_LAOO01000001.1"/>
</dbReference>
<organism evidence="1 2">
    <name type="scientific">Rickettsia parkeri str. Tate's Hell</name>
    <dbReference type="NCBI Taxonomy" id="1359189"/>
    <lineage>
        <taxon>Bacteria</taxon>
        <taxon>Pseudomonadati</taxon>
        <taxon>Pseudomonadota</taxon>
        <taxon>Alphaproteobacteria</taxon>
        <taxon>Rickettsiales</taxon>
        <taxon>Rickettsiaceae</taxon>
        <taxon>Rickettsieae</taxon>
        <taxon>Rickettsia</taxon>
        <taxon>spotted fever group</taxon>
    </lineage>
</organism>
<dbReference type="EMBL" id="LAOO01000001">
    <property type="protein sequence ID" value="KJW01019.1"/>
    <property type="molecule type" value="Genomic_DNA"/>
</dbReference>
<accession>A0ABR5DQJ5</accession>
<evidence type="ECO:0000313" key="2">
    <source>
        <dbReference type="Proteomes" id="UP000035491"/>
    </source>
</evidence>
<evidence type="ECO:0000313" key="1">
    <source>
        <dbReference type="EMBL" id="KJW01019.1"/>
    </source>
</evidence>
<dbReference type="Proteomes" id="UP000035491">
    <property type="component" value="Unassembled WGS sequence"/>
</dbReference>
<protein>
    <submittedName>
        <fullName evidence="1">Uncharacterized protein</fullName>
    </submittedName>
</protein>
<keyword evidence="2" id="KW-1185">Reference proteome</keyword>
<comment type="caution">
    <text evidence="1">The sequence shown here is derived from an EMBL/GenBank/DDBJ whole genome shotgun (WGS) entry which is preliminary data.</text>
</comment>
<proteinExistence type="predicted"/>
<reference evidence="1 2" key="1">
    <citation type="submission" date="2015-02" db="EMBL/GenBank/DDBJ databases">
        <title>Genome Sequencing of Rickettsiales.</title>
        <authorList>
            <person name="Daugherty S.C."/>
            <person name="Su Q."/>
            <person name="Abolude K."/>
            <person name="Beier-Sexton M."/>
            <person name="Carlyon J.A."/>
            <person name="Carter R."/>
            <person name="Day N.P."/>
            <person name="Dumler S.J."/>
            <person name="Dyachenko V."/>
            <person name="Godinez A."/>
            <person name="Kurtti T.J."/>
            <person name="Lichay M."/>
            <person name="Mullins K.E."/>
            <person name="Ott S."/>
            <person name="Pappas-Brown V."/>
            <person name="Paris D.H."/>
            <person name="Patel P."/>
            <person name="Richards A.L."/>
            <person name="Sadzewicz L."/>
            <person name="Sears K."/>
            <person name="Seidman D."/>
            <person name="Sengamalay N."/>
            <person name="Stenos J."/>
            <person name="Tallon L.J."/>
            <person name="Vincent G."/>
            <person name="Fraser C.M."/>
            <person name="Munderloh U."/>
            <person name="Dunning-Hotopp J.C."/>
        </authorList>
    </citation>
    <scope>NUCLEOTIDE SEQUENCE [LARGE SCALE GENOMIC DNA]</scope>
    <source>
        <strain evidence="1 2">Tate's Hell</strain>
    </source>
</reference>
<name>A0ABR5DQJ5_RICPA</name>